<protein>
    <submittedName>
        <fullName evidence="6">Uncharacterized protein</fullName>
    </submittedName>
</protein>
<evidence type="ECO:0000256" key="2">
    <source>
        <dbReference type="ARBA" id="ARBA00008098"/>
    </source>
</evidence>
<dbReference type="SMART" id="SM00708">
    <property type="entry name" value="PhBP"/>
    <property type="match status" value="2"/>
</dbReference>
<dbReference type="PANTHER" id="PTHR11857">
    <property type="entry name" value="ODORANT BINDING PROTEIN-RELATED"/>
    <property type="match status" value="1"/>
</dbReference>
<dbReference type="Pfam" id="PF01395">
    <property type="entry name" value="PBP_GOBP"/>
    <property type="match status" value="2"/>
</dbReference>
<keyword evidence="3" id="KW-0964">Secreted</keyword>
<proteinExistence type="inferred from homology"/>
<keyword evidence="5" id="KW-1015">Disulfide bond</keyword>
<dbReference type="SUPFAM" id="SSF47565">
    <property type="entry name" value="Insect pheromone/odorant-binding proteins"/>
    <property type="match status" value="3"/>
</dbReference>
<dbReference type="GO" id="GO:0007608">
    <property type="term" value="P:sensory perception of smell"/>
    <property type="evidence" value="ECO:0007669"/>
    <property type="project" value="TreeGrafter"/>
</dbReference>
<dbReference type="EnsemblMetazoa" id="ACHR001617-RA">
    <property type="protein sequence ID" value="ACHR001617-PA"/>
    <property type="gene ID" value="ACHR001617"/>
</dbReference>
<name>A0A182JSY5_9DIPT</name>
<dbReference type="AlphaFoldDB" id="A0A182JSY5"/>
<comment type="subcellular location">
    <subcellularLocation>
        <location evidence="1">Secreted</location>
    </subcellularLocation>
</comment>
<dbReference type="CDD" id="cd23992">
    <property type="entry name" value="PBP_GOBP"/>
    <property type="match status" value="2"/>
</dbReference>
<evidence type="ECO:0000256" key="5">
    <source>
        <dbReference type="ARBA" id="ARBA00023157"/>
    </source>
</evidence>
<dbReference type="InterPro" id="IPR006170">
    <property type="entry name" value="PBP/GOBP"/>
</dbReference>
<dbReference type="GO" id="GO:0005615">
    <property type="term" value="C:extracellular space"/>
    <property type="evidence" value="ECO:0007669"/>
    <property type="project" value="TreeGrafter"/>
</dbReference>
<dbReference type="Gene3D" id="1.10.238.20">
    <property type="entry name" value="Pheromone/general odorant binding protein domain"/>
    <property type="match status" value="3"/>
</dbReference>
<evidence type="ECO:0000256" key="3">
    <source>
        <dbReference type="ARBA" id="ARBA00022525"/>
    </source>
</evidence>
<reference evidence="6" key="2">
    <citation type="submission" date="2020-05" db="UniProtKB">
        <authorList>
            <consortium name="EnsemblMetazoa"/>
        </authorList>
    </citation>
    <scope>IDENTIFICATION</scope>
    <source>
        <strain evidence="6">ACHKN1017</strain>
    </source>
</reference>
<dbReference type="VEuPathDB" id="VectorBase:ACHR001617"/>
<dbReference type="GO" id="GO:0005549">
    <property type="term" value="F:odorant binding"/>
    <property type="evidence" value="ECO:0007669"/>
    <property type="project" value="InterPro"/>
</dbReference>
<accession>A0A182JSY5</accession>
<dbReference type="PANTHER" id="PTHR11857:SF43">
    <property type="entry name" value="GEO07291P1-RELATED"/>
    <property type="match status" value="1"/>
</dbReference>
<evidence type="ECO:0000256" key="1">
    <source>
        <dbReference type="ARBA" id="ARBA00004613"/>
    </source>
</evidence>
<reference evidence="7" key="1">
    <citation type="submission" date="2013-03" db="EMBL/GenBank/DDBJ databases">
        <title>The Genome Sequence of Anopheles christyi ACHKN1017.</title>
        <authorList>
            <consortium name="The Broad Institute Genomics Platform"/>
            <person name="Neafsey D.E."/>
            <person name="Besansky N."/>
            <person name="Walker B."/>
            <person name="Young S.K."/>
            <person name="Zeng Q."/>
            <person name="Gargeya S."/>
            <person name="Fitzgerald M."/>
            <person name="Haas B."/>
            <person name="Abouelleil A."/>
            <person name="Allen A.W."/>
            <person name="Alvarado L."/>
            <person name="Arachchi H.M."/>
            <person name="Berlin A.M."/>
            <person name="Chapman S.B."/>
            <person name="Gainer-Dewar J."/>
            <person name="Goldberg J."/>
            <person name="Griggs A."/>
            <person name="Gujja S."/>
            <person name="Hansen M."/>
            <person name="Howarth C."/>
            <person name="Imamovic A."/>
            <person name="Ireland A."/>
            <person name="Larimer J."/>
            <person name="McCowan C."/>
            <person name="Murphy C."/>
            <person name="Pearson M."/>
            <person name="Poon T.W."/>
            <person name="Priest M."/>
            <person name="Roberts A."/>
            <person name="Saif S."/>
            <person name="Shea T."/>
            <person name="Sisk P."/>
            <person name="Sykes S."/>
            <person name="Wortman J."/>
            <person name="Nusbaum C."/>
            <person name="Birren B."/>
        </authorList>
    </citation>
    <scope>NUCLEOTIDE SEQUENCE [LARGE SCALE GENOMIC DNA]</scope>
    <source>
        <strain evidence="7">ACHKN1017</strain>
    </source>
</reference>
<evidence type="ECO:0000313" key="7">
    <source>
        <dbReference type="Proteomes" id="UP000075881"/>
    </source>
</evidence>
<comment type="similarity">
    <text evidence="2">Belongs to the PBP/GOBP family.</text>
</comment>
<dbReference type="InterPro" id="IPR036728">
    <property type="entry name" value="PBP_GOBP_sf"/>
</dbReference>
<sequence>MHQFRLPKVKANPHATMKTIACLVLASAFIACAVATISEEQREAARQLAGKCMQQTGASEDDVNRLRSGDTENADRNTRCFVQCFFQGAGFVDQDGNVQTEELTQKLASEYSQEKAEELCFGECFVKRAGFMNDNFTFNRDTIMRFMNRFVTKEISEMVYKNCTDNVTPTYCVTAFDVYQCIYENAYKKWDMMGAFESGCLLVVGWGMVLLLAARGCHAQDFKGAIDHCTKDFEMDMDIVVSLKYGDFTERDPLIECFTECLMKKSGFMYDDYTYNKTLIIGFAGRYLEPEGAQAVYDKCIDRFGQTVCVTGFEMYQCIHETAVSEWVSTNF</sequence>
<evidence type="ECO:0000256" key="4">
    <source>
        <dbReference type="ARBA" id="ARBA00022729"/>
    </source>
</evidence>
<dbReference type="Proteomes" id="UP000075881">
    <property type="component" value="Unassembled WGS sequence"/>
</dbReference>
<evidence type="ECO:0000313" key="6">
    <source>
        <dbReference type="EnsemblMetazoa" id="ACHR001617-PA"/>
    </source>
</evidence>
<dbReference type="PROSITE" id="PS51257">
    <property type="entry name" value="PROKAR_LIPOPROTEIN"/>
    <property type="match status" value="1"/>
</dbReference>
<organism evidence="6 7">
    <name type="scientific">Anopheles christyi</name>
    <dbReference type="NCBI Taxonomy" id="43041"/>
    <lineage>
        <taxon>Eukaryota</taxon>
        <taxon>Metazoa</taxon>
        <taxon>Ecdysozoa</taxon>
        <taxon>Arthropoda</taxon>
        <taxon>Hexapoda</taxon>
        <taxon>Insecta</taxon>
        <taxon>Pterygota</taxon>
        <taxon>Neoptera</taxon>
        <taxon>Endopterygota</taxon>
        <taxon>Diptera</taxon>
        <taxon>Nematocera</taxon>
        <taxon>Culicoidea</taxon>
        <taxon>Culicidae</taxon>
        <taxon>Anophelinae</taxon>
        <taxon>Anopheles</taxon>
    </lineage>
</organism>
<keyword evidence="7" id="KW-1185">Reference proteome</keyword>
<keyword evidence="4" id="KW-0732">Signal</keyword>